<feature type="transmembrane region" description="Helical" evidence="6">
    <location>
        <begin position="107"/>
        <end position="127"/>
    </location>
</feature>
<dbReference type="Pfam" id="PF02653">
    <property type="entry name" value="BPD_transp_2"/>
    <property type="match status" value="1"/>
</dbReference>
<keyword evidence="7" id="KW-0813">Transport</keyword>
<protein>
    <submittedName>
        <fullName evidence="7">Simple sugar transport system permease protein</fullName>
    </submittedName>
</protein>
<feature type="transmembrane region" description="Helical" evidence="6">
    <location>
        <begin position="318"/>
        <end position="336"/>
    </location>
</feature>
<dbReference type="PANTHER" id="PTHR47089">
    <property type="entry name" value="ABC TRANSPORTER, PERMEASE PROTEIN"/>
    <property type="match status" value="1"/>
</dbReference>
<gene>
    <name evidence="7" type="ORF">QO014_003809</name>
</gene>
<evidence type="ECO:0000256" key="5">
    <source>
        <dbReference type="ARBA" id="ARBA00023136"/>
    </source>
</evidence>
<proteinExistence type="predicted"/>
<organism evidence="7 8">
    <name type="scientific">Kaistia dalseonensis</name>
    <dbReference type="NCBI Taxonomy" id="410840"/>
    <lineage>
        <taxon>Bacteria</taxon>
        <taxon>Pseudomonadati</taxon>
        <taxon>Pseudomonadota</taxon>
        <taxon>Alphaproteobacteria</taxon>
        <taxon>Hyphomicrobiales</taxon>
        <taxon>Kaistiaceae</taxon>
        <taxon>Kaistia</taxon>
    </lineage>
</organism>
<name>A0ABU0HC11_9HYPH</name>
<feature type="transmembrane region" description="Helical" evidence="6">
    <location>
        <begin position="82"/>
        <end position="101"/>
    </location>
</feature>
<keyword evidence="4 6" id="KW-1133">Transmembrane helix</keyword>
<evidence type="ECO:0000256" key="6">
    <source>
        <dbReference type="SAM" id="Phobius"/>
    </source>
</evidence>
<feature type="transmembrane region" description="Helical" evidence="6">
    <location>
        <begin position="12"/>
        <end position="33"/>
    </location>
</feature>
<comment type="caution">
    <text evidence="7">The sequence shown here is derived from an EMBL/GenBank/DDBJ whole genome shotgun (WGS) entry which is preliminary data.</text>
</comment>
<dbReference type="PANTHER" id="PTHR47089:SF1">
    <property type="entry name" value="GUANOSINE ABC TRANSPORTER PERMEASE PROTEIN NUPP"/>
    <property type="match status" value="1"/>
</dbReference>
<keyword evidence="7" id="KW-0762">Sugar transport</keyword>
<evidence type="ECO:0000313" key="8">
    <source>
        <dbReference type="Proteomes" id="UP001241603"/>
    </source>
</evidence>
<keyword evidence="8" id="KW-1185">Reference proteome</keyword>
<reference evidence="7 8" key="1">
    <citation type="submission" date="2023-07" db="EMBL/GenBank/DDBJ databases">
        <title>Genomic Encyclopedia of Type Strains, Phase IV (KMG-IV): sequencing the most valuable type-strain genomes for metagenomic binning, comparative biology and taxonomic classification.</title>
        <authorList>
            <person name="Goeker M."/>
        </authorList>
    </citation>
    <scope>NUCLEOTIDE SEQUENCE [LARGE SCALE GENOMIC DNA]</scope>
    <source>
        <strain evidence="7 8">B6-8</strain>
    </source>
</reference>
<comment type="subcellular location">
    <subcellularLocation>
        <location evidence="1">Cell membrane</location>
        <topology evidence="1">Multi-pass membrane protein</topology>
    </subcellularLocation>
</comment>
<evidence type="ECO:0000256" key="1">
    <source>
        <dbReference type="ARBA" id="ARBA00004651"/>
    </source>
</evidence>
<accession>A0ABU0HC11</accession>
<evidence type="ECO:0000313" key="7">
    <source>
        <dbReference type="EMBL" id="MDQ0439408.1"/>
    </source>
</evidence>
<keyword evidence="2" id="KW-1003">Cell membrane</keyword>
<dbReference type="InterPro" id="IPR001851">
    <property type="entry name" value="ABC_transp_permease"/>
</dbReference>
<evidence type="ECO:0000256" key="4">
    <source>
        <dbReference type="ARBA" id="ARBA00022989"/>
    </source>
</evidence>
<dbReference type="Proteomes" id="UP001241603">
    <property type="component" value="Unassembled WGS sequence"/>
</dbReference>
<feature type="transmembrane region" description="Helical" evidence="6">
    <location>
        <begin position="232"/>
        <end position="257"/>
    </location>
</feature>
<feature type="transmembrane region" description="Helical" evidence="6">
    <location>
        <begin position="192"/>
        <end position="212"/>
    </location>
</feature>
<evidence type="ECO:0000256" key="2">
    <source>
        <dbReference type="ARBA" id="ARBA00022475"/>
    </source>
</evidence>
<dbReference type="RefSeq" id="WP_266350293.1">
    <property type="nucleotide sequence ID" value="NZ_JAPKNG010000005.1"/>
</dbReference>
<evidence type="ECO:0000256" key="3">
    <source>
        <dbReference type="ARBA" id="ARBA00022692"/>
    </source>
</evidence>
<keyword evidence="5 6" id="KW-0472">Membrane</keyword>
<sequence length="357" mass="37795">MTQGRLILSETGRIVMAAIFALAVTLVIIFFASKTPWATFETFVTSPLSSKRTIGIWIDDSVKLALAGLAFSLVFQARQFALGVQGQVYIGGLFATLVAFSPLGTTWIALPAGILAAMIGGAVIGFIPGYAKSKLGANEIVSSLMLNYIAYDVCNYVLRVYLASLESGLTTSASFPPQSIYPAFIPRTRVDFGIVVALATTLVVWFLLYRTAWGLKLRLTGHNARFAAYSGIRSSFIMVSAMTAAGAIGGLLGAVFVQGTAYGKLSIGFEAGMAFEGILITIVARNRPLAIPFVALGYGYLRQGAALMNYRADVPAEVIGIVQGIVILLVASSFTVPGKAMLARLMGNRTAASRATS</sequence>
<dbReference type="CDD" id="cd06580">
    <property type="entry name" value="TM_PBP1_transp_TpRbsC_like"/>
    <property type="match status" value="1"/>
</dbReference>
<feature type="transmembrane region" description="Helical" evidence="6">
    <location>
        <begin position="53"/>
        <end position="75"/>
    </location>
</feature>
<keyword evidence="3 6" id="KW-0812">Transmembrane</keyword>
<dbReference type="EMBL" id="JAUSVO010000005">
    <property type="protein sequence ID" value="MDQ0439408.1"/>
    <property type="molecule type" value="Genomic_DNA"/>
</dbReference>